<evidence type="ECO:0000313" key="1">
    <source>
        <dbReference type="EMBL" id="PBK76877.1"/>
    </source>
</evidence>
<accession>A0A2H3CJD8</accession>
<dbReference type="AlphaFoldDB" id="A0A2H3CJD8"/>
<name>A0A2H3CJD8_9AGAR</name>
<protein>
    <submittedName>
        <fullName evidence="1">Uncharacterized protein</fullName>
    </submittedName>
</protein>
<reference evidence="2" key="1">
    <citation type="journal article" date="2017" name="Nat. Ecol. Evol.">
        <title>Genome expansion and lineage-specific genetic innovations in the forest pathogenic fungi Armillaria.</title>
        <authorList>
            <person name="Sipos G."/>
            <person name="Prasanna A.N."/>
            <person name="Walter M.C."/>
            <person name="O'Connor E."/>
            <person name="Balint B."/>
            <person name="Krizsan K."/>
            <person name="Kiss B."/>
            <person name="Hess J."/>
            <person name="Varga T."/>
            <person name="Slot J."/>
            <person name="Riley R."/>
            <person name="Boka B."/>
            <person name="Rigling D."/>
            <person name="Barry K."/>
            <person name="Lee J."/>
            <person name="Mihaltcheva S."/>
            <person name="LaButti K."/>
            <person name="Lipzen A."/>
            <person name="Waldron R."/>
            <person name="Moloney N.M."/>
            <person name="Sperisen C."/>
            <person name="Kredics L."/>
            <person name="Vagvoelgyi C."/>
            <person name="Patrignani A."/>
            <person name="Fitzpatrick D."/>
            <person name="Nagy I."/>
            <person name="Doyle S."/>
            <person name="Anderson J.B."/>
            <person name="Grigoriev I.V."/>
            <person name="Gueldener U."/>
            <person name="Muensterkoetter M."/>
            <person name="Nagy L.G."/>
        </authorList>
    </citation>
    <scope>NUCLEOTIDE SEQUENCE [LARGE SCALE GENOMIC DNA]</scope>
    <source>
        <strain evidence="2">28-4</strain>
    </source>
</reference>
<gene>
    <name evidence="1" type="ORF">ARMSODRAFT_248838</name>
</gene>
<dbReference type="Proteomes" id="UP000218334">
    <property type="component" value="Unassembled WGS sequence"/>
</dbReference>
<evidence type="ECO:0000313" key="2">
    <source>
        <dbReference type="Proteomes" id="UP000218334"/>
    </source>
</evidence>
<keyword evidence="2" id="KW-1185">Reference proteome</keyword>
<organism evidence="1 2">
    <name type="scientific">Armillaria solidipes</name>
    <dbReference type="NCBI Taxonomy" id="1076256"/>
    <lineage>
        <taxon>Eukaryota</taxon>
        <taxon>Fungi</taxon>
        <taxon>Dikarya</taxon>
        <taxon>Basidiomycota</taxon>
        <taxon>Agaricomycotina</taxon>
        <taxon>Agaricomycetes</taxon>
        <taxon>Agaricomycetidae</taxon>
        <taxon>Agaricales</taxon>
        <taxon>Marasmiineae</taxon>
        <taxon>Physalacriaceae</taxon>
        <taxon>Armillaria</taxon>
    </lineage>
</organism>
<dbReference type="EMBL" id="KZ293416">
    <property type="protein sequence ID" value="PBK76877.1"/>
    <property type="molecule type" value="Genomic_DNA"/>
</dbReference>
<proteinExistence type="predicted"/>
<sequence length="90" mass="10173">MIRFYGYLSVVIAKRASGFRRRKMDKCPTNVSGSTCLVAEPTFPPPPDDSLAENGHTLPLSRALIFHSTDEQRPPLDDFTTTPKIRIFDY</sequence>